<gene>
    <name evidence="4" type="ORF">PHMEG_00021786</name>
</gene>
<dbReference type="EMBL" id="NBNE01004151">
    <property type="protein sequence ID" value="OWZ06018.1"/>
    <property type="molecule type" value="Genomic_DNA"/>
</dbReference>
<dbReference type="Proteomes" id="UP000198211">
    <property type="component" value="Unassembled WGS sequence"/>
</dbReference>
<keyword evidence="2" id="KW-0479">Metal-binding</keyword>
<keyword evidence="5" id="KW-1185">Reference proteome</keyword>
<feature type="domain" description="DDE Tnp4" evidence="3">
    <location>
        <begin position="112"/>
        <end position="194"/>
    </location>
</feature>
<dbReference type="GO" id="GO:0046872">
    <property type="term" value="F:metal ion binding"/>
    <property type="evidence" value="ECO:0007669"/>
    <property type="project" value="UniProtKB-KW"/>
</dbReference>
<dbReference type="AlphaFoldDB" id="A0A225VMA5"/>
<sequence>MVVIRQRLDWSTHAKQLLLEDEFKQLLSYIGAGLAVDPFQSARRAKGEPCISGRYAASMFKLVGRWELPPNTNHNRLLLLGFGPSARTVRFLVALELSTGGCVQYEFHNVAELLLFSGHYQRYGLNVQACADHQCKFTVMACRSPGRRNDSAAFMQWSLSKVLSKIRGPYFVVGANAYPQTRVVLTPYNQDQLQGRPERDSSNFFSEPMQNTRRDGFWVGCQQMESFKGTPFCQSNVCPSHNSRVLTTT</sequence>
<evidence type="ECO:0000259" key="3">
    <source>
        <dbReference type="Pfam" id="PF13359"/>
    </source>
</evidence>
<comment type="caution">
    <text evidence="4">The sequence shown here is derived from an EMBL/GenBank/DDBJ whole genome shotgun (WGS) entry which is preliminary data.</text>
</comment>
<evidence type="ECO:0000313" key="5">
    <source>
        <dbReference type="Proteomes" id="UP000198211"/>
    </source>
</evidence>
<evidence type="ECO:0000256" key="2">
    <source>
        <dbReference type="ARBA" id="ARBA00022723"/>
    </source>
</evidence>
<accession>A0A225VMA5</accession>
<proteinExistence type="predicted"/>
<comment type="cofactor">
    <cofactor evidence="1">
        <name>a divalent metal cation</name>
        <dbReference type="ChEBI" id="CHEBI:60240"/>
    </cofactor>
</comment>
<dbReference type="OrthoDB" id="6365250at2759"/>
<name>A0A225VMA5_9STRA</name>
<evidence type="ECO:0000313" key="4">
    <source>
        <dbReference type="EMBL" id="OWZ06018.1"/>
    </source>
</evidence>
<dbReference type="Pfam" id="PF13359">
    <property type="entry name" value="DDE_Tnp_4"/>
    <property type="match status" value="1"/>
</dbReference>
<reference evidence="5" key="1">
    <citation type="submission" date="2017-03" db="EMBL/GenBank/DDBJ databases">
        <title>Phytopthora megakarya and P. palmivora, two closely related causual agents of cacao black pod achieved similar genome size and gene model numbers by different mechanisms.</title>
        <authorList>
            <person name="Ali S."/>
            <person name="Shao J."/>
            <person name="Larry D.J."/>
            <person name="Kronmiller B."/>
            <person name="Shen D."/>
            <person name="Strem M.D."/>
            <person name="Melnick R.L."/>
            <person name="Guiltinan M.J."/>
            <person name="Tyler B.M."/>
            <person name="Meinhardt L.W."/>
            <person name="Bailey B.A."/>
        </authorList>
    </citation>
    <scope>NUCLEOTIDE SEQUENCE [LARGE SCALE GENOMIC DNA]</scope>
    <source>
        <strain evidence="5">zdho120</strain>
    </source>
</reference>
<evidence type="ECO:0000256" key="1">
    <source>
        <dbReference type="ARBA" id="ARBA00001968"/>
    </source>
</evidence>
<protein>
    <recommendedName>
        <fullName evidence="3">DDE Tnp4 domain-containing protein</fullName>
    </recommendedName>
</protein>
<organism evidence="4 5">
    <name type="scientific">Phytophthora megakarya</name>
    <dbReference type="NCBI Taxonomy" id="4795"/>
    <lineage>
        <taxon>Eukaryota</taxon>
        <taxon>Sar</taxon>
        <taxon>Stramenopiles</taxon>
        <taxon>Oomycota</taxon>
        <taxon>Peronosporomycetes</taxon>
        <taxon>Peronosporales</taxon>
        <taxon>Peronosporaceae</taxon>
        <taxon>Phytophthora</taxon>
    </lineage>
</organism>
<dbReference type="InterPro" id="IPR027806">
    <property type="entry name" value="HARBI1_dom"/>
</dbReference>